<protein>
    <recommendedName>
        <fullName evidence="9">Probable DNA-directed RNA polymerases I, II, and III subunit RPABC3</fullName>
    </recommendedName>
    <alternativeName>
        <fullName evidence="10">RNA polymerase B subunit 8</fullName>
    </alternativeName>
</protein>
<keyword evidence="4" id="KW-0539">Nucleus</keyword>
<comment type="similarity">
    <text evidence="6">Belongs to the UTP23/FCF1 family. UTP23 subfamily.</text>
</comment>
<feature type="compositionally biased region" description="Basic residues" evidence="11">
    <location>
        <begin position="374"/>
        <end position="393"/>
    </location>
</feature>
<evidence type="ECO:0000256" key="11">
    <source>
        <dbReference type="SAM" id="MobiDB-lite"/>
    </source>
</evidence>
<evidence type="ECO:0000256" key="9">
    <source>
        <dbReference type="ARBA" id="ARBA00068269"/>
    </source>
</evidence>
<evidence type="ECO:0000256" key="3">
    <source>
        <dbReference type="ARBA" id="ARBA00022478"/>
    </source>
</evidence>
<evidence type="ECO:0000256" key="8">
    <source>
        <dbReference type="ARBA" id="ARBA00062890"/>
    </source>
</evidence>
<evidence type="ECO:0000256" key="10">
    <source>
        <dbReference type="ARBA" id="ARBA00082147"/>
    </source>
</evidence>
<dbReference type="InterPro" id="IPR012340">
    <property type="entry name" value="NA-bd_OB-fold"/>
</dbReference>
<dbReference type="GO" id="GO:0005665">
    <property type="term" value="C:RNA polymerase II, core complex"/>
    <property type="evidence" value="ECO:0007669"/>
    <property type="project" value="TreeGrafter"/>
</dbReference>
<evidence type="ECO:0000256" key="2">
    <source>
        <dbReference type="ARBA" id="ARBA00008912"/>
    </source>
</evidence>
<evidence type="ECO:0000256" key="5">
    <source>
        <dbReference type="ARBA" id="ARBA00037300"/>
    </source>
</evidence>
<evidence type="ECO:0000256" key="4">
    <source>
        <dbReference type="ARBA" id="ARBA00023242"/>
    </source>
</evidence>
<dbReference type="Pfam" id="PF03870">
    <property type="entry name" value="RNA_pol_Rpb8"/>
    <property type="match status" value="1"/>
</dbReference>
<dbReference type="SUPFAM" id="SSF88723">
    <property type="entry name" value="PIN domain-like"/>
    <property type="match status" value="1"/>
</dbReference>
<evidence type="ECO:0000259" key="12">
    <source>
        <dbReference type="Pfam" id="PF24779"/>
    </source>
</evidence>
<keyword evidence="3" id="KW-0804">Transcription</keyword>
<reference evidence="13 14" key="1">
    <citation type="journal article" date="2017" name="Curr. Biol.">
        <title>Genome architecture and evolution of a unichromosomal asexual nematode.</title>
        <authorList>
            <person name="Fradin H."/>
            <person name="Zegar C."/>
            <person name="Gutwein M."/>
            <person name="Lucas J."/>
            <person name="Kovtun M."/>
            <person name="Corcoran D."/>
            <person name="Baugh L.R."/>
            <person name="Kiontke K."/>
            <person name="Gunsalus K."/>
            <person name="Fitch D.H."/>
            <person name="Piano F."/>
        </authorList>
    </citation>
    <scope>NUCLEOTIDE SEQUENCE [LARGE SCALE GENOMIC DNA]</scope>
    <source>
        <strain evidence="13">PF1309</strain>
    </source>
</reference>
<feature type="domain" description="UTP23 sensor motif region" evidence="12">
    <location>
        <begin position="374"/>
        <end position="392"/>
    </location>
</feature>
<dbReference type="GO" id="GO:0005666">
    <property type="term" value="C:RNA polymerase III complex"/>
    <property type="evidence" value="ECO:0007669"/>
    <property type="project" value="TreeGrafter"/>
</dbReference>
<evidence type="ECO:0000256" key="6">
    <source>
        <dbReference type="ARBA" id="ARBA00038503"/>
    </source>
</evidence>
<dbReference type="GO" id="GO:0005736">
    <property type="term" value="C:RNA polymerase I complex"/>
    <property type="evidence" value="ECO:0007669"/>
    <property type="project" value="TreeGrafter"/>
</dbReference>
<evidence type="ECO:0000313" key="13">
    <source>
        <dbReference type="EMBL" id="PAV55925.1"/>
    </source>
</evidence>
<dbReference type="Gene3D" id="2.40.50.140">
    <property type="entry name" value="Nucleic acid-binding proteins"/>
    <property type="match status" value="1"/>
</dbReference>
<dbReference type="PANTHER" id="PTHR10917:SF0">
    <property type="entry name" value="DNA-DIRECTED RNA POLYMERASES I, II, AND III SUBUNIT RPABC3"/>
    <property type="match status" value="1"/>
</dbReference>
<dbReference type="AlphaFoldDB" id="A0A2A2J2T1"/>
<evidence type="ECO:0000313" key="14">
    <source>
        <dbReference type="Proteomes" id="UP000218231"/>
    </source>
</evidence>
<comment type="function">
    <text evidence="7">DNA-dependent RNA polymerase catalyzes the transcription of DNA into RNA using the four ribonucleoside triphosphates as substrates. Common component of RNA polymerases I, II and III which synthesize ribosomal RNA precursors, mRNA precursors and many functional non-coding RNAs, and small RNAs, such as 5S rRNA and tRNAs, respectively.</text>
</comment>
<proteinExistence type="inferred from homology"/>
<dbReference type="GO" id="GO:0032040">
    <property type="term" value="C:small-subunit processome"/>
    <property type="evidence" value="ECO:0007669"/>
    <property type="project" value="InterPro"/>
</dbReference>
<dbReference type="InterPro" id="IPR057776">
    <property type="entry name" value="UTP23_sensor"/>
</dbReference>
<comment type="function">
    <text evidence="5">Involved in rRNA-processing and ribosome biogenesis.</text>
</comment>
<evidence type="ECO:0000256" key="7">
    <source>
        <dbReference type="ARBA" id="ARBA00044496"/>
    </source>
</evidence>
<dbReference type="SUPFAM" id="SSF50249">
    <property type="entry name" value="Nucleic acid-binding proteins"/>
    <property type="match status" value="1"/>
</dbReference>
<dbReference type="OrthoDB" id="10249565at2759"/>
<gene>
    <name evidence="13" type="ORF">WR25_02764</name>
</gene>
<dbReference type="InterPro" id="IPR029060">
    <property type="entry name" value="PIN-like_dom_sf"/>
</dbReference>
<dbReference type="Proteomes" id="UP000218231">
    <property type="component" value="Unassembled WGS sequence"/>
</dbReference>
<feature type="compositionally biased region" description="Polar residues" evidence="11">
    <location>
        <begin position="398"/>
        <end position="410"/>
    </location>
</feature>
<dbReference type="FunFam" id="2.40.50.140:FF:000073">
    <property type="entry name" value="DNA-directed RNA polymerases I, II, and III subunit RPABC3"/>
    <property type="match status" value="1"/>
</dbReference>
<comment type="subunit">
    <text evidence="8">Component of the RNA polymerase I (Pol I), RNA polymerase II (Pol II) and RNA polymerase III (Pol III) complexes consisting of at least 13, 12 and 17 subunits, respectively. Directly interacts with POLR2A.</text>
</comment>
<name>A0A2A2J2T1_9BILA</name>
<comment type="caution">
    <text evidence="13">The sequence shown here is derived from an EMBL/GenBank/DDBJ whole genome shotgun (WGS) entry which is preliminary data.</text>
</comment>
<accession>A0A2A2J2T1</accession>
<dbReference type="InterPro" id="IPR005570">
    <property type="entry name" value="RPABC3"/>
</dbReference>
<sequence>MSDVIYDDIFYVKNVDPDGKKFDRVSRLECDSESFSMAMTLDVNSQIYPLNLNDKFRMMIATTLRDDGLQDTAEFEPHANYYRLKQFEYIMYGKVYRIEPDEQAGDSGKLSVYVSYGGLLQRLKGDAYNLHGFQLDSNVYLLIKKAFSDYICPSASESLEFMPQSRRLLKFADVLAHCTPEVAEYGNCVSRNAETLTKGHCAKEFEKLVACFKREKARLKVLLDGTFCKAALDNQLNIREQMPKYLGEETQLFTTKCVLQELESLGPALYGALRVCQQFELCACPHSPPRTASACIAHCVRRAFKDKQRFFVATQDDTLKQQMRDIKYAPIVFIDYKTILLDKVQNMSDKIDNESELERVRELRKEILGEAEQKRKKKKAKGKNPLSCKKKIVKPPSQKLSTASEATKTANGKRRRKKRETGMLTEDNRLNEPEN</sequence>
<comment type="similarity">
    <text evidence="2">Belongs to the eukaryotic RPB8 RNA polymerase subunit family.</text>
</comment>
<dbReference type="Pfam" id="PF24779">
    <property type="entry name" value="UTP23_sensor"/>
    <property type="match status" value="1"/>
</dbReference>
<dbReference type="GO" id="GO:0003899">
    <property type="term" value="F:DNA-directed RNA polymerase activity"/>
    <property type="evidence" value="ECO:0007669"/>
    <property type="project" value="InterPro"/>
</dbReference>
<dbReference type="PANTHER" id="PTHR10917">
    <property type="entry name" value="DNA-DIRECTED RNA POLYMERASES I, II, AND III SUBUNIT RPABC3"/>
    <property type="match status" value="1"/>
</dbReference>
<dbReference type="Gene3D" id="3.40.50.1010">
    <property type="entry name" value="5'-nuclease"/>
    <property type="match status" value="1"/>
</dbReference>
<keyword evidence="14" id="KW-1185">Reference proteome</keyword>
<evidence type="ECO:0000256" key="1">
    <source>
        <dbReference type="ARBA" id="ARBA00004123"/>
    </source>
</evidence>
<dbReference type="Pfam" id="PF04900">
    <property type="entry name" value="Fcf1"/>
    <property type="match status" value="1"/>
</dbReference>
<dbReference type="STRING" id="2018661.A0A2A2J2T1"/>
<dbReference type="GO" id="GO:0006351">
    <property type="term" value="P:DNA-templated transcription"/>
    <property type="evidence" value="ECO:0007669"/>
    <property type="project" value="InterPro"/>
</dbReference>
<comment type="subcellular location">
    <subcellularLocation>
        <location evidence="1">Nucleus</location>
    </subcellularLocation>
</comment>
<feature type="region of interest" description="Disordered" evidence="11">
    <location>
        <begin position="371"/>
        <end position="435"/>
    </location>
</feature>
<dbReference type="EMBL" id="LIAE01010740">
    <property type="protein sequence ID" value="PAV55925.1"/>
    <property type="molecule type" value="Genomic_DNA"/>
</dbReference>
<keyword evidence="3" id="KW-0240">DNA-directed RNA polymerase</keyword>
<dbReference type="SMART" id="SM00658">
    <property type="entry name" value="RPOL8c"/>
    <property type="match status" value="1"/>
</dbReference>
<organism evidence="13 14">
    <name type="scientific">Diploscapter pachys</name>
    <dbReference type="NCBI Taxonomy" id="2018661"/>
    <lineage>
        <taxon>Eukaryota</taxon>
        <taxon>Metazoa</taxon>
        <taxon>Ecdysozoa</taxon>
        <taxon>Nematoda</taxon>
        <taxon>Chromadorea</taxon>
        <taxon>Rhabditida</taxon>
        <taxon>Rhabditina</taxon>
        <taxon>Rhabditomorpha</taxon>
        <taxon>Rhabditoidea</taxon>
        <taxon>Rhabditidae</taxon>
        <taxon>Diploscapter</taxon>
    </lineage>
</organism>
<dbReference type="InterPro" id="IPR006984">
    <property type="entry name" value="Fcf1/UTP23"/>
</dbReference>
<feature type="compositionally biased region" description="Basic and acidic residues" evidence="11">
    <location>
        <begin position="426"/>
        <end position="435"/>
    </location>
</feature>